<dbReference type="GO" id="GO:0000917">
    <property type="term" value="P:division septum assembly"/>
    <property type="evidence" value="ECO:0007669"/>
    <property type="project" value="UniProtKB-KW"/>
</dbReference>
<evidence type="ECO:0000256" key="2">
    <source>
        <dbReference type="ARBA" id="ARBA00009323"/>
    </source>
</evidence>
<dbReference type="Pfam" id="PF04686">
    <property type="entry name" value="SsgA"/>
    <property type="match status" value="1"/>
</dbReference>
<evidence type="ECO:0000256" key="1">
    <source>
        <dbReference type="ARBA" id="ARBA00004431"/>
    </source>
</evidence>
<evidence type="ECO:0000256" key="5">
    <source>
        <dbReference type="ARBA" id="ARBA00023210"/>
    </source>
</evidence>
<keyword evidence="6" id="KW-0131">Cell cycle</keyword>
<evidence type="ECO:0000313" key="9">
    <source>
        <dbReference type="Proteomes" id="UP000435837"/>
    </source>
</evidence>
<evidence type="ECO:0000313" key="7">
    <source>
        <dbReference type="EMBL" id="GFE06788.1"/>
    </source>
</evidence>
<dbReference type="Gene3D" id="2.30.31.20">
    <property type="entry name" value="Sporulation-specific cell division protein SsgB"/>
    <property type="match status" value="1"/>
</dbReference>
<sequence length="138" mass="14950">MNTVIDQAVQVRLIATTFGPHAVPAVLHYQPADPLAVRMFFPPEISLDGSAVDWAFARELLDEGLRRPAGRGDVRVRPSGPDRTVMEFHAEEGVAMVQLRTADVRLFLARSYDAVPEGGEVARLGMDHGLAELFGGAA</sequence>
<evidence type="ECO:0000256" key="6">
    <source>
        <dbReference type="ARBA" id="ARBA00023306"/>
    </source>
</evidence>
<keyword evidence="3" id="KW-0132">Cell division</keyword>
<dbReference type="GO" id="GO:0030428">
    <property type="term" value="C:cell septum"/>
    <property type="evidence" value="ECO:0007669"/>
    <property type="project" value="UniProtKB-SubCell"/>
</dbReference>
<protein>
    <submittedName>
        <fullName evidence="8">SsgA family sporulation/cell division regulator</fullName>
    </submittedName>
</protein>
<evidence type="ECO:0000313" key="8">
    <source>
        <dbReference type="EMBL" id="WUS21916.1"/>
    </source>
</evidence>
<gene>
    <name evidence="8" type="ORF">OG727_06235</name>
    <name evidence="7" type="ORF">Scani_30560</name>
</gene>
<dbReference type="InterPro" id="IPR038658">
    <property type="entry name" value="SsgB_sf"/>
</dbReference>
<organism evidence="7 9">
    <name type="scientific">Streptomyces caniferus</name>
    <dbReference type="NCBI Taxonomy" id="285557"/>
    <lineage>
        <taxon>Bacteria</taxon>
        <taxon>Bacillati</taxon>
        <taxon>Actinomycetota</taxon>
        <taxon>Actinomycetes</taxon>
        <taxon>Kitasatosporales</taxon>
        <taxon>Streptomycetaceae</taxon>
        <taxon>Streptomyces</taxon>
    </lineage>
</organism>
<name>A0A640S6T8_9ACTN</name>
<accession>A0A640S6T8</accession>
<comment type="subcellular location">
    <subcellularLocation>
        <location evidence="1">Cell septum</location>
    </subcellularLocation>
</comment>
<proteinExistence type="inferred from homology"/>
<dbReference type="InterPro" id="IPR006776">
    <property type="entry name" value="SsgB"/>
</dbReference>
<dbReference type="RefSeq" id="WP_159474964.1">
    <property type="nucleotide sequence ID" value="NZ_BAAATH010000006.1"/>
</dbReference>
<dbReference type="Proteomes" id="UP001432292">
    <property type="component" value="Chromosome"/>
</dbReference>
<reference evidence="8" key="2">
    <citation type="submission" date="2022-10" db="EMBL/GenBank/DDBJ databases">
        <title>The complete genomes of actinobacterial strains from the NBC collection.</title>
        <authorList>
            <person name="Joergensen T.S."/>
            <person name="Alvarez Arevalo M."/>
            <person name="Sterndorff E.B."/>
            <person name="Faurdal D."/>
            <person name="Vuksanovic O."/>
            <person name="Mourched A.-S."/>
            <person name="Charusanti P."/>
            <person name="Shaw S."/>
            <person name="Blin K."/>
            <person name="Weber T."/>
        </authorList>
    </citation>
    <scope>NUCLEOTIDE SEQUENCE</scope>
    <source>
        <strain evidence="8">NBC_01256</strain>
    </source>
</reference>
<dbReference type="GeneID" id="96639522"/>
<dbReference type="EMBL" id="BLIN01000003">
    <property type="protein sequence ID" value="GFE06788.1"/>
    <property type="molecule type" value="Genomic_DNA"/>
</dbReference>
<evidence type="ECO:0000313" key="10">
    <source>
        <dbReference type="Proteomes" id="UP001432292"/>
    </source>
</evidence>
<comment type="similarity">
    <text evidence="2">Belongs to the SsgA family.</text>
</comment>
<keyword evidence="4" id="KW-0749">Sporulation</keyword>
<keyword evidence="5" id="KW-0717">Septation</keyword>
<keyword evidence="10" id="KW-1185">Reference proteome</keyword>
<dbReference type="GO" id="GO:0030435">
    <property type="term" value="P:sporulation resulting in formation of a cellular spore"/>
    <property type="evidence" value="ECO:0007669"/>
    <property type="project" value="UniProtKB-KW"/>
</dbReference>
<evidence type="ECO:0000256" key="3">
    <source>
        <dbReference type="ARBA" id="ARBA00022618"/>
    </source>
</evidence>
<reference evidence="7 9" key="1">
    <citation type="submission" date="2019-12" db="EMBL/GenBank/DDBJ databases">
        <title>Whole genome shotgun sequence of Streptomyces caniferus NBRC 15389.</title>
        <authorList>
            <person name="Ichikawa N."/>
            <person name="Kimura A."/>
            <person name="Kitahashi Y."/>
            <person name="Komaki H."/>
            <person name="Tamura T."/>
        </authorList>
    </citation>
    <scope>NUCLEOTIDE SEQUENCE [LARGE SCALE GENOMIC DNA]</scope>
    <source>
        <strain evidence="7 9">NBRC 15389</strain>
    </source>
</reference>
<dbReference type="EMBL" id="CP108473">
    <property type="protein sequence ID" value="WUS21916.1"/>
    <property type="molecule type" value="Genomic_DNA"/>
</dbReference>
<evidence type="ECO:0000256" key="4">
    <source>
        <dbReference type="ARBA" id="ARBA00022969"/>
    </source>
</evidence>
<dbReference type="OrthoDB" id="3853096at2"/>
<dbReference type="AlphaFoldDB" id="A0A640S6T8"/>
<dbReference type="Proteomes" id="UP000435837">
    <property type="component" value="Unassembled WGS sequence"/>
</dbReference>